<dbReference type="EMBL" id="PGFF01000001">
    <property type="protein sequence ID" value="PJJ70857.1"/>
    <property type="molecule type" value="Genomic_DNA"/>
</dbReference>
<comment type="caution">
    <text evidence="1">The sequence shown here is derived from an EMBL/GenBank/DDBJ whole genome shotgun (WGS) entry which is preliminary data.</text>
</comment>
<sequence>MAQLARERIVVGIGEAPSDEAALHWVAARATRRPVAVTLVMTADLRFADYEAVCAELEVAERVITERSPGTPTRGVFVDGPADSPLVKAAEEADLLVLAAHPATVATRPPVPLGSAADASRVTVLVPSAWSEATGPVIVGIDGDDTTAAALAVAEREAAAVGASVQTLERESTAAPVPLPVLVDDALAAEPADGVLAAATAGGPIDVADAFATEGAADFVAALVGDGASTESAPTDAPIPVDRAVRPTLVVVGAGHRALVTGTLTSPDGDELLTDHTPLAIVR</sequence>
<protein>
    <recommendedName>
        <fullName evidence="3">Universal stress protein family protein</fullName>
    </recommendedName>
</protein>
<evidence type="ECO:0008006" key="3">
    <source>
        <dbReference type="Google" id="ProtNLM"/>
    </source>
</evidence>
<proteinExistence type="predicted"/>
<gene>
    <name evidence="1" type="ORF">CLV46_0386</name>
</gene>
<evidence type="ECO:0000313" key="1">
    <source>
        <dbReference type="EMBL" id="PJJ70857.1"/>
    </source>
</evidence>
<dbReference type="OrthoDB" id="5083414at2"/>
<reference evidence="1 2" key="1">
    <citation type="submission" date="2017-11" db="EMBL/GenBank/DDBJ databases">
        <title>Genomic Encyclopedia of Archaeal and Bacterial Type Strains, Phase II (KMG-II): From Individual Species to Whole Genera.</title>
        <authorList>
            <person name="Goeker M."/>
        </authorList>
    </citation>
    <scope>NUCLEOTIDE SEQUENCE [LARGE SCALE GENOMIC DNA]</scope>
    <source>
        <strain evidence="1 2">DSM 27393</strain>
    </source>
</reference>
<dbReference type="Proteomes" id="UP000228758">
    <property type="component" value="Unassembled WGS sequence"/>
</dbReference>
<dbReference type="SUPFAM" id="SSF52402">
    <property type="entry name" value="Adenine nucleotide alpha hydrolases-like"/>
    <property type="match status" value="1"/>
</dbReference>
<dbReference type="Gene3D" id="3.40.50.12370">
    <property type="match status" value="1"/>
</dbReference>
<dbReference type="AlphaFoldDB" id="A0A2M9CG52"/>
<organism evidence="1 2">
    <name type="scientific">Diaminobutyricimonas aerilata</name>
    <dbReference type="NCBI Taxonomy" id="1162967"/>
    <lineage>
        <taxon>Bacteria</taxon>
        <taxon>Bacillati</taxon>
        <taxon>Actinomycetota</taxon>
        <taxon>Actinomycetes</taxon>
        <taxon>Micrococcales</taxon>
        <taxon>Microbacteriaceae</taxon>
        <taxon>Diaminobutyricimonas</taxon>
    </lineage>
</organism>
<name>A0A2M9CG52_9MICO</name>
<accession>A0A2M9CG52</accession>
<evidence type="ECO:0000313" key="2">
    <source>
        <dbReference type="Proteomes" id="UP000228758"/>
    </source>
</evidence>
<dbReference type="RefSeq" id="WP_100363233.1">
    <property type="nucleotide sequence ID" value="NZ_PGFF01000001.1"/>
</dbReference>
<keyword evidence="2" id="KW-1185">Reference proteome</keyword>